<organism evidence="1 2">
    <name type="scientific">Streptomyces vastus</name>
    <dbReference type="NCBI Taxonomy" id="285451"/>
    <lineage>
        <taxon>Bacteria</taxon>
        <taxon>Bacillati</taxon>
        <taxon>Actinomycetota</taxon>
        <taxon>Actinomycetes</taxon>
        <taxon>Kitasatosporales</taxon>
        <taxon>Streptomycetaceae</taxon>
        <taxon>Streptomyces</taxon>
    </lineage>
</organism>
<evidence type="ECO:0000313" key="1">
    <source>
        <dbReference type="EMBL" id="GAA2662004.1"/>
    </source>
</evidence>
<keyword evidence="2" id="KW-1185">Reference proteome</keyword>
<gene>
    <name evidence="1" type="ORF">GCM10010307_80720</name>
</gene>
<dbReference type="InterPro" id="IPR029063">
    <property type="entry name" value="SAM-dependent_MTases_sf"/>
</dbReference>
<proteinExistence type="predicted"/>
<protein>
    <recommendedName>
        <fullName evidence="3">Class I SAM-dependent methyltransferase</fullName>
    </recommendedName>
</protein>
<reference evidence="1 2" key="1">
    <citation type="journal article" date="2019" name="Int. J. Syst. Evol. Microbiol.">
        <title>The Global Catalogue of Microorganisms (GCM) 10K type strain sequencing project: providing services to taxonomists for standard genome sequencing and annotation.</title>
        <authorList>
            <consortium name="The Broad Institute Genomics Platform"/>
            <consortium name="The Broad Institute Genome Sequencing Center for Infectious Disease"/>
            <person name="Wu L."/>
            <person name="Ma J."/>
        </authorList>
    </citation>
    <scope>NUCLEOTIDE SEQUENCE [LARGE SCALE GENOMIC DNA]</scope>
    <source>
        <strain evidence="1 2">JCM 4524</strain>
    </source>
</reference>
<sequence>MEFELARAVVDELPGPHIRAHRGRMLYDHIRQWRPTRVLELGTARGGSAVFIAAALRANGAGRLTSVDSCRREWKEPSAQETLERVDLADLVVLDRSFSTYTWFLKVQLEQHLKKGGDPASAYDLIFLDGAKEWSVDGLAVVLAERLLAPGGWLVMDDLGWNFEKHSYGPRHYEVEVSGLSETERRTPHLRAVFDLLVKTNPAFARLIDEDGWWGWAQKKEAS</sequence>
<evidence type="ECO:0000313" key="2">
    <source>
        <dbReference type="Proteomes" id="UP001500151"/>
    </source>
</evidence>
<dbReference type="PANTHER" id="PTHR43836:SF2">
    <property type="entry name" value="CATECHOL O-METHYLTRANSFERASE 1-RELATED"/>
    <property type="match status" value="1"/>
</dbReference>
<evidence type="ECO:0008006" key="3">
    <source>
        <dbReference type="Google" id="ProtNLM"/>
    </source>
</evidence>
<dbReference type="SUPFAM" id="SSF53335">
    <property type="entry name" value="S-adenosyl-L-methionine-dependent methyltransferases"/>
    <property type="match status" value="1"/>
</dbReference>
<dbReference type="PANTHER" id="PTHR43836">
    <property type="entry name" value="CATECHOL O-METHYLTRANSFERASE 1-RELATED"/>
    <property type="match status" value="1"/>
</dbReference>
<comment type="caution">
    <text evidence="1">The sequence shown here is derived from an EMBL/GenBank/DDBJ whole genome shotgun (WGS) entry which is preliminary data.</text>
</comment>
<dbReference type="EMBL" id="BAAASJ010000120">
    <property type="protein sequence ID" value="GAA2662004.1"/>
    <property type="molecule type" value="Genomic_DNA"/>
</dbReference>
<accession>A0ABN3RVP5</accession>
<dbReference type="RefSeq" id="WP_344396437.1">
    <property type="nucleotide sequence ID" value="NZ_BAAASJ010000120.1"/>
</dbReference>
<dbReference type="Pfam" id="PF13578">
    <property type="entry name" value="Methyltransf_24"/>
    <property type="match status" value="1"/>
</dbReference>
<dbReference type="Gene3D" id="3.40.50.150">
    <property type="entry name" value="Vaccinia Virus protein VP39"/>
    <property type="match status" value="1"/>
</dbReference>
<dbReference type="CDD" id="cd02440">
    <property type="entry name" value="AdoMet_MTases"/>
    <property type="match status" value="1"/>
</dbReference>
<dbReference type="Proteomes" id="UP001500151">
    <property type="component" value="Unassembled WGS sequence"/>
</dbReference>
<name>A0ABN3RVP5_9ACTN</name>